<evidence type="ECO:0000259" key="2">
    <source>
        <dbReference type="Pfam" id="PF01636"/>
    </source>
</evidence>
<comment type="caution">
    <text evidence="3">The sequence shown here is derived from an EMBL/GenBank/DDBJ whole genome shotgun (WGS) entry which is preliminary data.</text>
</comment>
<name>A8N4T7_COPC7</name>
<accession>A8N4T7</accession>
<feature type="compositionally biased region" description="Basic and acidic residues" evidence="1">
    <location>
        <begin position="1"/>
        <end position="14"/>
    </location>
</feature>
<dbReference type="RefSeq" id="XP_001829882.1">
    <property type="nucleotide sequence ID" value="XM_001829830.1"/>
</dbReference>
<feature type="region of interest" description="Disordered" evidence="1">
    <location>
        <begin position="1"/>
        <end position="32"/>
    </location>
</feature>
<dbReference type="AlphaFoldDB" id="A8N4T7"/>
<keyword evidence="3" id="KW-0808">Transferase</keyword>
<dbReference type="Gene3D" id="3.90.1200.10">
    <property type="match status" value="1"/>
</dbReference>
<dbReference type="Pfam" id="PF01636">
    <property type="entry name" value="APH"/>
    <property type="match status" value="1"/>
</dbReference>
<dbReference type="STRING" id="240176.A8N4T7"/>
<dbReference type="InterPro" id="IPR051678">
    <property type="entry name" value="AGP_Transferase"/>
</dbReference>
<dbReference type="PANTHER" id="PTHR21310">
    <property type="entry name" value="AMINOGLYCOSIDE PHOSPHOTRANSFERASE-RELATED-RELATED"/>
    <property type="match status" value="1"/>
</dbReference>
<dbReference type="SUPFAM" id="SSF56112">
    <property type="entry name" value="Protein kinase-like (PK-like)"/>
    <property type="match status" value="1"/>
</dbReference>
<evidence type="ECO:0000256" key="1">
    <source>
        <dbReference type="SAM" id="MobiDB-lite"/>
    </source>
</evidence>
<keyword evidence="3" id="KW-0418">Kinase</keyword>
<dbReference type="InParanoid" id="A8N4T7"/>
<dbReference type="CDD" id="cd05120">
    <property type="entry name" value="APH_ChoK_like"/>
    <property type="match status" value="1"/>
</dbReference>
<dbReference type="OrthoDB" id="8300194at2759"/>
<dbReference type="InterPro" id="IPR002575">
    <property type="entry name" value="Aminoglycoside_PTrfase"/>
</dbReference>
<dbReference type="OMA" id="TMRFISQ"/>
<feature type="domain" description="Aminoglycoside phosphotransferase" evidence="2">
    <location>
        <begin position="74"/>
        <end position="259"/>
    </location>
</feature>
<keyword evidence="4" id="KW-1185">Reference proteome</keyword>
<dbReference type="PANTHER" id="PTHR21310:SF15">
    <property type="entry name" value="AMINOGLYCOSIDE PHOSPHOTRANSFERASE DOMAIN-CONTAINING PROTEIN"/>
    <property type="match status" value="1"/>
</dbReference>
<evidence type="ECO:0000313" key="4">
    <source>
        <dbReference type="Proteomes" id="UP000001861"/>
    </source>
</evidence>
<dbReference type="KEGG" id="cci:CC1G_11152"/>
<sequence>MPTTNTERDKRDTSDANSSSTPARPSPPVPELTGLKLFKHKLNCDFRELLRPLGFKDTRYIKSGPHVRLQEALTMEFIAQNTTIRVPRVLDVFSIRGTVHIVQERIHGPVLEDVWHRLSAEEQRSAMLQVKDCFDQLRALQPPHPERVQAVDGSGLIDSRVEKGEWGPFENHAAFHRFLNHDIYRAQPEKYSRMQDALTKIKDKQYKSVFSHGDFGPHNLIWRDGTIFVIDWERSGWFPEYYDFTRAHTARGDMKDWWTKFEEVVDRYGDELELEIRFCEYFESWIL</sequence>
<dbReference type="Proteomes" id="UP000001861">
    <property type="component" value="Unassembled WGS sequence"/>
</dbReference>
<dbReference type="GeneID" id="6006319"/>
<dbReference type="EMBL" id="AACS02000003">
    <property type="protein sequence ID" value="EAU91966.1"/>
    <property type="molecule type" value="Genomic_DNA"/>
</dbReference>
<dbReference type="GO" id="GO:0016301">
    <property type="term" value="F:kinase activity"/>
    <property type="evidence" value="ECO:0007669"/>
    <property type="project" value="UniProtKB-KW"/>
</dbReference>
<dbReference type="InterPro" id="IPR011009">
    <property type="entry name" value="Kinase-like_dom_sf"/>
</dbReference>
<dbReference type="VEuPathDB" id="FungiDB:CC1G_11152"/>
<proteinExistence type="predicted"/>
<evidence type="ECO:0000313" key="3">
    <source>
        <dbReference type="EMBL" id="EAU91966.1"/>
    </source>
</evidence>
<reference evidence="3 4" key="1">
    <citation type="journal article" date="2010" name="Proc. Natl. Acad. Sci. U.S.A.">
        <title>Insights into evolution of multicellular fungi from the assembled chromosomes of the mushroom Coprinopsis cinerea (Coprinus cinereus).</title>
        <authorList>
            <person name="Stajich J.E."/>
            <person name="Wilke S.K."/>
            <person name="Ahren D."/>
            <person name="Au C.H."/>
            <person name="Birren B.W."/>
            <person name="Borodovsky M."/>
            <person name="Burns C."/>
            <person name="Canback B."/>
            <person name="Casselton L.A."/>
            <person name="Cheng C.K."/>
            <person name="Deng J."/>
            <person name="Dietrich F.S."/>
            <person name="Fargo D.C."/>
            <person name="Farman M.L."/>
            <person name="Gathman A.C."/>
            <person name="Goldberg J."/>
            <person name="Guigo R."/>
            <person name="Hoegger P.J."/>
            <person name="Hooker J.B."/>
            <person name="Huggins A."/>
            <person name="James T.Y."/>
            <person name="Kamada T."/>
            <person name="Kilaru S."/>
            <person name="Kodira C."/>
            <person name="Kues U."/>
            <person name="Kupfer D."/>
            <person name="Kwan H.S."/>
            <person name="Lomsadze A."/>
            <person name="Li W."/>
            <person name="Lilly W.W."/>
            <person name="Ma L.J."/>
            <person name="Mackey A.J."/>
            <person name="Manning G."/>
            <person name="Martin F."/>
            <person name="Muraguchi H."/>
            <person name="Natvig D.O."/>
            <person name="Palmerini H."/>
            <person name="Ramesh M.A."/>
            <person name="Rehmeyer C.J."/>
            <person name="Roe B.A."/>
            <person name="Shenoy N."/>
            <person name="Stanke M."/>
            <person name="Ter-Hovhannisyan V."/>
            <person name="Tunlid A."/>
            <person name="Velagapudi R."/>
            <person name="Vision T.J."/>
            <person name="Zeng Q."/>
            <person name="Zolan M.E."/>
            <person name="Pukkila P.J."/>
        </authorList>
    </citation>
    <scope>NUCLEOTIDE SEQUENCE [LARGE SCALE GENOMIC DNA]</scope>
    <source>
        <strain evidence="4">Okayama-7 / 130 / ATCC MYA-4618 / FGSC 9003</strain>
    </source>
</reference>
<gene>
    <name evidence="3" type="ORF">CC1G_11152</name>
</gene>
<protein>
    <submittedName>
        <fullName evidence="3">Protein kinase subdomain-containing protein PKL/CAK/CAK-fungal1</fullName>
    </submittedName>
</protein>
<dbReference type="eggNOG" id="ENOG502R9UI">
    <property type="taxonomic scope" value="Eukaryota"/>
</dbReference>
<organism evidence="3 4">
    <name type="scientific">Coprinopsis cinerea (strain Okayama-7 / 130 / ATCC MYA-4618 / FGSC 9003)</name>
    <name type="common">Inky cap fungus</name>
    <name type="synonym">Hormographiella aspergillata</name>
    <dbReference type="NCBI Taxonomy" id="240176"/>
    <lineage>
        <taxon>Eukaryota</taxon>
        <taxon>Fungi</taxon>
        <taxon>Dikarya</taxon>
        <taxon>Basidiomycota</taxon>
        <taxon>Agaricomycotina</taxon>
        <taxon>Agaricomycetes</taxon>
        <taxon>Agaricomycetidae</taxon>
        <taxon>Agaricales</taxon>
        <taxon>Agaricineae</taxon>
        <taxon>Psathyrellaceae</taxon>
        <taxon>Coprinopsis</taxon>
    </lineage>
</organism>